<feature type="compositionally biased region" description="Basic and acidic residues" evidence="1">
    <location>
        <begin position="125"/>
        <end position="135"/>
    </location>
</feature>
<feature type="compositionally biased region" description="Acidic residues" evidence="1">
    <location>
        <begin position="63"/>
        <end position="87"/>
    </location>
</feature>
<gene>
    <name evidence="2" type="ORF">P879_02634</name>
</gene>
<feature type="region of interest" description="Disordered" evidence="1">
    <location>
        <begin position="60"/>
        <end position="161"/>
    </location>
</feature>
<accession>A0A8T0DSJ7</accession>
<feature type="compositionally biased region" description="Acidic residues" evidence="1">
    <location>
        <begin position="242"/>
        <end position="260"/>
    </location>
</feature>
<evidence type="ECO:0000313" key="2">
    <source>
        <dbReference type="EMBL" id="KAF8569621.1"/>
    </source>
</evidence>
<feature type="compositionally biased region" description="Polar residues" evidence="1">
    <location>
        <begin position="136"/>
        <end position="145"/>
    </location>
</feature>
<sequence>MFEPCVTSGKSGFQQTPTEVATTCDPHMRVVSVRNGTQYTTPAVDRKFNDPEKEGYLETFNTETDDLSGALDDEVTELEDDDIEEMVEQNKSKNPEDDDTDNISSFLETESIKQSVERAPSAKNVETKPMRDRDITNISNEQSAGSKGRKPQSVKTSDDSGIVCSPIISIPFYERTVLYETTLHEETETVTVEAAKGDDFSQNGSHVESDLEIQLGQKVDKSFDRVIFKELSAKVQPKPESQDEESLAEDEDEYSEFADDDVVDISKDTAVSFKNSVGSKMIKE</sequence>
<comment type="caution">
    <text evidence="2">The sequence shown here is derived from an EMBL/GenBank/DDBJ whole genome shotgun (WGS) entry which is preliminary data.</text>
</comment>
<feature type="region of interest" description="Disordered" evidence="1">
    <location>
        <begin position="234"/>
        <end position="260"/>
    </location>
</feature>
<evidence type="ECO:0000313" key="3">
    <source>
        <dbReference type="Proteomes" id="UP000699462"/>
    </source>
</evidence>
<reference evidence="2 3" key="1">
    <citation type="submission" date="2019-07" db="EMBL/GenBank/DDBJ databases">
        <title>Annotation for the trematode Paragonimus westermani.</title>
        <authorList>
            <person name="Choi Y.-J."/>
        </authorList>
    </citation>
    <scope>NUCLEOTIDE SEQUENCE [LARGE SCALE GENOMIC DNA]</scope>
    <source>
        <strain evidence="2">180907_Pwestermani</strain>
    </source>
</reference>
<evidence type="ECO:0000256" key="1">
    <source>
        <dbReference type="SAM" id="MobiDB-lite"/>
    </source>
</evidence>
<dbReference type="Proteomes" id="UP000699462">
    <property type="component" value="Unassembled WGS sequence"/>
</dbReference>
<organism evidence="2 3">
    <name type="scientific">Paragonimus westermani</name>
    <dbReference type="NCBI Taxonomy" id="34504"/>
    <lineage>
        <taxon>Eukaryota</taxon>
        <taxon>Metazoa</taxon>
        <taxon>Spiralia</taxon>
        <taxon>Lophotrochozoa</taxon>
        <taxon>Platyhelminthes</taxon>
        <taxon>Trematoda</taxon>
        <taxon>Digenea</taxon>
        <taxon>Plagiorchiida</taxon>
        <taxon>Troglotremata</taxon>
        <taxon>Troglotrematidae</taxon>
        <taxon>Paragonimus</taxon>
    </lineage>
</organism>
<protein>
    <submittedName>
        <fullName evidence="2">Uncharacterized protein</fullName>
    </submittedName>
</protein>
<name>A0A8T0DSJ7_9TREM</name>
<dbReference type="AlphaFoldDB" id="A0A8T0DSJ7"/>
<keyword evidence="3" id="KW-1185">Reference proteome</keyword>
<dbReference type="EMBL" id="JTDF01001723">
    <property type="protein sequence ID" value="KAF8569621.1"/>
    <property type="molecule type" value="Genomic_DNA"/>
</dbReference>
<proteinExistence type="predicted"/>
<feature type="compositionally biased region" description="Polar residues" evidence="1">
    <location>
        <begin position="102"/>
        <end position="114"/>
    </location>
</feature>